<evidence type="ECO:0000256" key="3">
    <source>
        <dbReference type="ARBA" id="ARBA00022714"/>
    </source>
</evidence>
<organism evidence="10 11">
    <name type="scientific">Hydrogenophaga electricum</name>
    <dbReference type="NCBI Taxonomy" id="1230953"/>
    <lineage>
        <taxon>Bacteria</taxon>
        <taxon>Pseudomonadati</taxon>
        <taxon>Pseudomonadota</taxon>
        <taxon>Betaproteobacteria</taxon>
        <taxon>Burkholderiales</taxon>
        <taxon>Comamonadaceae</taxon>
        <taxon>Hydrogenophaga</taxon>
    </lineage>
</organism>
<evidence type="ECO:0000256" key="6">
    <source>
        <dbReference type="ARBA" id="ARBA00023004"/>
    </source>
</evidence>
<evidence type="ECO:0000256" key="2">
    <source>
        <dbReference type="ARBA" id="ARBA00008751"/>
    </source>
</evidence>
<keyword evidence="3" id="KW-0001">2Fe-2S</keyword>
<evidence type="ECO:0000313" key="11">
    <source>
        <dbReference type="Proteomes" id="UP001156903"/>
    </source>
</evidence>
<dbReference type="EMBL" id="BSPB01000009">
    <property type="protein sequence ID" value="GLS14174.1"/>
    <property type="molecule type" value="Genomic_DNA"/>
</dbReference>
<dbReference type="InterPro" id="IPR001663">
    <property type="entry name" value="Rng_hydr_dOase-A"/>
</dbReference>
<dbReference type="Proteomes" id="UP001156903">
    <property type="component" value="Unassembled WGS sequence"/>
</dbReference>
<evidence type="ECO:0000259" key="9">
    <source>
        <dbReference type="PROSITE" id="PS51296"/>
    </source>
</evidence>
<dbReference type="SUPFAM" id="SSF55961">
    <property type="entry name" value="Bet v1-like"/>
    <property type="match status" value="1"/>
</dbReference>
<sequence>MTCAAKTDGRCTQTPQAFVWSGKPLGQARSAPASFYTSQEVFQAEVNQIHLKHWIFIGRTDQVAEPNSYLAVDTVGGPVLLTRDQNGELHAFANYCRHRGAQLVEGCGRRQRLVCPYHAWGFGLDGRLLRAPGMEDVPGFDLDKESLIPIRMAEWAGNVFVNYDDSAPDLMTHLGGFPALFASHKVEDMRWVFGVEIPAACNWKMLLENAMETYHTGIVHARTVGAQTSMTFDGEENWAAIQVQSTMTTAVLDKSAPAPFPQIASLDEQAKKGTYFTLLHPTTQFVFAQDCMWWLAVRPVAPDRSVLSVGGCFPKDYVALPNFQELAQPYFTRWESVAKEDVGILERQQKGVSSVLFKPGLLSSRDDVVHTMGEWIRQRIGTAIYNDPF</sequence>
<protein>
    <submittedName>
        <fullName evidence="10">(2Fe-2S)-binding protein</fullName>
    </submittedName>
</protein>
<dbReference type="Pfam" id="PF00848">
    <property type="entry name" value="Ring_hydroxyl_A"/>
    <property type="match status" value="1"/>
</dbReference>
<dbReference type="PROSITE" id="PS00570">
    <property type="entry name" value="RING_HYDROXYL_ALPHA"/>
    <property type="match status" value="1"/>
</dbReference>
<dbReference type="InterPro" id="IPR036922">
    <property type="entry name" value="Rieske_2Fe-2S_sf"/>
</dbReference>
<gene>
    <name evidence="10" type="ORF">GCM10007935_16050</name>
</gene>
<evidence type="ECO:0000256" key="4">
    <source>
        <dbReference type="ARBA" id="ARBA00022723"/>
    </source>
</evidence>
<dbReference type="Gene3D" id="3.90.380.10">
    <property type="entry name" value="Naphthalene 1,2-dioxygenase Alpha Subunit, Chain A, domain 1"/>
    <property type="match status" value="1"/>
</dbReference>
<evidence type="ECO:0000256" key="5">
    <source>
        <dbReference type="ARBA" id="ARBA00023002"/>
    </source>
</evidence>
<comment type="cofactor">
    <cofactor evidence="1">
        <name>Fe cation</name>
        <dbReference type="ChEBI" id="CHEBI:24875"/>
    </cofactor>
</comment>
<comment type="similarity">
    <text evidence="2">Belongs to the bacterial ring-hydroxylating dioxygenase alpha subunit family.</text>
</comment>
<name>A0ABQ6C5A1_9BURK</name>
<keyword evidence="6" id="KW-0408">Iron</keyword>
<feature type="domain" description="Rieske" evidence="9">
    <location>
        <begin position="54"/>
        <end position="161"/>
    </location>
</feature>
<keyword evidence="7" id="KW-0411">Iron-sulfur</keyword>
<keyword evidence="5" id="KW-0560">Oxidoreductase</keyword>
<dbReference type="PROSITE" id="PS51296">
    <property type="entry name" value="RIESKE"/>
    <property type="match status" value="1"/>
</dbReference>
<dbReference type="InterPro" id="IPR017941">
    <property type="entry name" value="Rieske_2Fe-2S"/>
</dbReference>
<comment type="caution">
    <text evidence="10">The sequence shown here is derived from an EMBL/GenBank/DDBJ whole genome shotgun (WGS) entry which is preliminary data.</text>
</comment>
<evidence type="ECO:0000256" key="7">
    <source>
        <dbReference type="ARBA" id="ARBA00023014"/>
    </source>
</evidence>
<keyword evidence="8" id="KW-0520">NAD</keyword>
<dbReference type="Pfam" id="PF00355">
    <property type="entry name" value="Rieske"/>
    <property type="match status" value="1"/>
</dbReference>
<accession>A0ABQ6C5A1</accession>
<keyword evidence="11" id="KW-1185">Reference proteome</keyword>
<dbReference type="SUPFAM" id="SSF50022">
    <property type="entry name" value="ISP domain"/>
    <property type="match status" value="1"/>
</dbReference>
<dbReference type="PANTHER" id="PTHR43756">
    <property type="entry name" value="CHOLINE MONOOXYGENASE, CHLOROPLASTIC"/>
    <property type="match status" value="1"/>
</dbReference>
<dbReference type="InterPro" id="IPR015879">
    <property type="entry name" value="Ring_hydroxy_dOase_asu_C_dom"/>
</dbReference>
<evidence type="ECO:0000256" key="1">
    <source>
        <dbReference type="ARBA" id="ARBA00001962"/>
    </source>
</evidence>
<dbReference type="CDD" id="cd03469">
    <property type="entry name" value="Rieske_RO_Alpha_N"/>
    <property type="match status" value="1"/>
</dbReference>
<dbReference type="RefSeq" id="WP_284307353.1">
    <property type="nucleotide sequence ID" value="NZ_BSPB01000009.1"/>
</dbReference>
<evidence type="ECO:0000313" key="10">
    <source>
        <dbReference type="EMBL" id="GLS14174.1"/>
    </source>
</evidence>
<dbReference type="InterPro" id="IPR015881">
    <property type="entry name" value="ARHD_Rieske_2Fe_2S"/>
</dbReference>
<dbReference type="Gene3D" id="2.102.10.10">
    <property type="entry name" value="Rieske [2Fe-2S] iron-sulphur domain"/>
    <property type="match status" value="1"/>
</dbReference>
<proteinExistence type="inferred from homology"/>
<evidence type="ECO:0000256" key="8">
    <source>
        <dbReference type="ARBA" id="ARBA00023027"/>
    </source>
</evidence>
<dbReference type="CDD" id="cd00680">
    <property type="entry name" value="RHO_alpha_C"/>
    <property type="match status" value="1"/>
</dbReference>
<reference evidence="11" key="1">
    <citation type="journal article" date="2019" name="Int. J. Syst. Evol. Microbiol.">
        <title>The Global Catalogue of Microorganisms (GCM) 10K type strain sequencing project: providing services to taxonomists for standard genome sequencing and annotation.</title>
        <authorList>
            <consortium name="The Broad Institute Genomics Platform"/>
            <consortium name="The Broad Institute Genome Sequencing Center for Infectious Disease"/>
            <person name="Wu L."/>
            <person name="Ma J."/>
        </authorList>
    </citation>
    <scope>NUCLEOTIDE SEQUENCE [LARGE SCALE GENOMIC DNA]</scope>
    <source>
        <strain evidence="11">NBRC 109341</strain>
    </source>
</reference>
<dbReference type="PRINTS" id="PR00090">
    <property type="entry name" value="RNGDIOXGNASE"/>
</dbReference>
<keyword evidence="4" id="KW-0479">Metal-binding</keyword>
<dbReference type="PANTHER" id="PTHR43756:SF5">
    <property type="entry name" value="CHOLINE MONOOXYGENASE, CHLOROPLASTIC"/>
    <property type="match status" value="1"/>
</dbReference>